<gene>
    <name evidence="2" type="ORF">AACT_1920</name>
</gene>
<dbReference type="KEGG" id="paco:AACT_1920"/>
<evidence type="ECO:0008006" key="4">
    <source>
        <dbReference type="Google" id="ProtNLM"/>
    </source>
</evidence>
<sequence>MFKKSICTIAVLSLFTACAEKNDNVDTYDLSTHWFNMKSLDNNKVVINKNYTEQYNNGNKTSSYVDFNVYKKNKTGIYQIEKYSFFEDINKENYKSMLLDKNVDLKYNISQNDINEEFELDKKQVSSYKKDIKINDKVIDEVDIDGNILVCTFTNYHKNINVKDKINTYFKAEYFAKDKNYNDVVELSCKDSFMENEYHIYMAKNMGTILFMGIGEEDGSVVDTFSILDTQTILD</sequence>
<dbReference type="Proteomes" id="UP000503483">
    <property type="component" value="Chromosome"/>
</dbReference>
<evidence type="ECO:0000256" key="1">
    <source>
        <dbReference type="SAM" id="SignalP"/>
    </source>
</evidence>
<evidence type="ECO:0000313" key="3">
    <source>
        <dbReference type="Proteomes" id="UP000503483"/>
    </source>
</evidence>
<accession>A0A6M8EX03</accession>
<protein>
    <recommendedName>
        <fullName evidence="4">Lipoprotein</fullName>
    </recommendedName>
</protein>
<organism evidence="2 3">
    <name type="scientific">Arcobacter acticola</name>
    <dbReference type="NCBI Taxonomy" id="1849015"/>
    <lineage>
        <taxon>Bacteria</taxon>
        <taxon>Pseudomonadati</taxon>
        <taxon>Campylobacterota</taxon>
        <taxon>Epsilonproteobacteria</taxon>
        <taxon>Campylobacterales</taxon>
        <taxon>Arcobacteraceae</taxon>
        <taxon>Arcobacter</taxon>
    </lineage>
</organism>
<reference evidence="2 3" key="1">
    <citation type="submission" date="2019-08" db="EMBL/GenBank/DDBJ databases">
        <title>Complete genome sequence of Arcobacter acticola.</title>
        <authorList>
            <person name="Miller W."/>
        </authorList>
    </citation>
    <scope>NUCLEOTIDE SEQUENCE [LARGE SCALE GENOMIC DNA]</scope>
    <source>
        <strain evidence="2 3">KCTC 52212</strain>
    </source>
</reference>
<feature type="signal peptide" evidence="1">
    <location>
        <begin position="1"/>
        <end position="19"/>
    </location>
</feature>
<name>A0A6M8EX03_9BACT</name>
<evidence type="ECO:0000313" key="2">
    <source>
        <dbReference type="EMBL" id="QKE29067.1"/>
    </source>
</evidence>
<dbReference type="PROSITE" id="PS51257">
    <property type="entry name" value="PROKAR_LIPOPROTEIN"/>
    <property type="match status" value="1"/>
</dbReference>
<keyword evidence="3" id="KW-1185">Reference proteome</keyword>
<dbReference type="RefSeq" id="WP_172126621.1">
    <property type="nucleotide sequence ID" value="NZ_CP042652.1"/>
</dbReference>
<keyword evidence="1" id="KW-0732">Signal</keyword>
<proteinExistence type="predicted"/>
<dbReference type="EMBL" id="CP042652">
    <property type="protein sequence ID" value="QKE29067.1"/>
    <property type="molecule type" value="Genomic_DNA"/>
</dbReference>
<dbReference type="AlphaFoldDB" id="A0A6M8EX03"/>
<feature type="chain" id="PRO_5026718433" description="Lipoprotein" evidence="1">
    <location>
        <begin position="20"/>
        <end position="235"/>
    </location>
</feature>